<gene>
    <name evidence="9" type="ORF">GCM10019016_088770</name>
</gene>
<name>A0ABP6U471_9ACTN</name>
<feature type="region of interest" description="Disordered" evidence="7">
    <location>
        <begin position="630"/>
        <end position="664"/>
    </location>
</feature>
<dbReference type="Pfam" id="PF03704">
    <property type="entry name" value="BTAD"/>
    <property type="match status" value="1"/>
</dbReference>
<evidence type="ECO:0000256" key="7">
    <source>
        <dbReference type="SAM" id="MobiDB-lite"/>
    </source>
</evidence>
<dbReference type="SUPFAM" id="SSF46894">
    <property type="entry name" value="C-terminal effector domain of the bipartite response regulators"/>
    <property type="match status" value="1"/>
</dbReference>
<accession>A0ABP6U471</accession>
<keyword evidence="10" id="KW-1185">Reference proteome</keyword>
<dbReference type="CDD" id="cd15831">
    <property type="entry name" value="BTAD"/>
    <property type="match status" value="1"/>
</dbReference>
<feature type="compositionally biased region" description="Basic and acidic residues" evidence="7">
    <location>
        <begin position="630"/>
        <end position="641"/>
    </location>
</feature>
<dbReference type="RefSeq" id="WP_345582881.1">
    <property type="nucleotide sequence ID" value="NZ_BAAAXF010000060.1"/>
</dbReference>
<evidence type="ECO:0000256" key="6">
    <source>
        <dbReference type="PROSITE-ProRule" id="PRU01091"/>
    </source>
</evidence>
<feature type="domain" description="OmpR/PhoB-type" evidence="8">
    <location>
        <begin position="1"/>
        <end position="107"/>
    </location>
</feature>
<evidence type="ECO:0000313" key="9">
    <source>
        <dbReference type="EMBL" id="GAA3501770.1"/>
    </source>
</evidence>
<keyword evidence="2" id="KW-0902">Two-component regulatory system</keyword>
<dbReference type="SMART" id="SM01043">
    <property type="entry name" value="BTAD"/>
    <property type="match status" value="1"/>
</dbReference>
<sequence length="664" mass="71919">MIEIGLLGSFRVRRDGVDVTPSAPKLRQVLTLLVLNANALVSVDQLCAELWGECPPLSALTTLQTYIYQLRRKLRLATGQNGTPFGSCPPRECPALLTRVGGYELRLHDKKAVDAYRFEQLAEQGKEKYREGAEEAAARTLKEALSVWQGEALVDVAAGQRLSAWATQLEERRKSVLEQRFAIKLELGHHQTVLDDLFAAFRSYPTHEAFAGQLMRALHRSGRRPEALDVFRTLRTRLVDEIGLEPSAALQRLHQEVLADRSHAVRTPAPKPETPTRGRPAAGRAPSALAPAQLPADIGDFVGRSTELDQVAAYLGSHGTKGCGVRLVEVHGPPGVGKTAFAVHAAHRLRRHFPDGQLFMDLSAVGNGSAQLADVLAASLSSCGIPCEKLPTGLDELAQLFRSWTADRRILVVVDEVLAASQLRALMPGGSGCAVIATNRYRAHGLATGRKIVLCALSPDEALTLYGGADARHRDDDPDAVRELVRMCEGLPLVVRAVAGRLAARPGWSAGRLTARLSADPSLLLGLPAGTQSLLSTVESSYRHLAQPHRHLLHLMVRNGRVHWRLEEVAQLLPRSAGHVETLLEYLVDVHLVDEVVPPPAGPGAAARAEPVYTVPGLTRQALLLLHSHAGGEHDPARGHAPEGMVSLTKPVEPGRLPHTALRR</sequence>
<evidence type="ECO:0000256" key="2">
    <source>
        <dbReference type="ARBA" id="ARBA00023012"/>
    </source>
</evidence>
<dbReference type="SUPFAM" id="SSF48452">
    <property type="entry name" value="TPR-like"/>
    <property type="match status" value="1"/>
</dbReference>
<dbReference type="Pfam" id="PF13191">
    <property type="entry name" value="AAA_16"/>
    <property type="match status" value="1"/>
</dbReference>
<feature type="compositionally biased region" description="Low complexity" evidence="7">
    <location>
        <begin position="277"/>
        <end position="289"/>
    </location>
</feature>
<dbReference type="InterPro" id="IPR027417">
    <property type="entry name" value="P-loop_NTPase"/>
</dbReference>
<dbReference type="InterPro" id="IPR016032">
    <property type="entry name" value="Sig_transdc_resp-reg_C-effctor"/>
</dbReference>
<dbReference type="SMART" id="SM00862">
    <property type="entry name" value="Trans_reg_C"/>
    <property type="match status" value="1"/>
</dbReference>
<dbReference type="InterPro" id="IPR051677">
    <property type="entry name" value="AfsR-DnrI-RedD_regulator"/>
</dbReference>
<reference evidence="10" key="1">
    <citation type="journal article" date="2019" name="Int. J. Syst. Evol. Microbiol.">
        <title>The Global Catalogue of Microorganisms (GCM) 10K type strain sequencing project: providing services to taxonomists for standard genome sequencing and annotation.</title>
        <authorList>
            <consortium name="The Broad Institute Genomics Platform"/>
            <consortium name="The Broad Institute Genome Sequencing Center for Infectious Disease"/>
            <person name="Wu L."/>
            <person name="Ma J."/>
        </authorList>
    </citation>
    <scope>NUCLEOTIDE SEQUENCE [LARGE SCALE GENOMIC DNA]</scope>
    <source>
        <strain evidence="10">JCM 4816</strain>
    </source>
</reference>
<organism evidence="9 10">
    <name type="scientific">Streptomyces prasinosporus</name>
    <dbReference type="NCBI Taxonomy" id="68256"/>
    <lineage>
        <taxon>Bacteria</taxon>
        <taxon>Bacillati</taxon>
        <taxon>Actinomycetota</taxon>
        <taxon>Actinomycetes</taxon>
        <taxon>Kitasatosporales</taxon>
        <taxon>Streptomycetaceae</taxon>
        <taxon>Streptomyces</taxon>
        <taxon>Streptomyces albogriseolus group</taxon>
    </lineage>
</organism>
<dbReference type="InterPro" id="IPR011990">
    <property type="entry name" value="TPR-like_helical_dom_sf"/>
</dbReference>
<dbReference type="InterPro" id="IPR036388">
    <property type="entry name" value="WH-like_DNA-bd_sf"/>
</dbReference>
<dbReference type="PANTHER" id="PTHR35807:SF1">
    <property type="entry name" value="TRANSCRIPTIONAL REGULATOR REDD"/>
    <property type="match status" value="1"/>
</dbReference>
<keyword evidence="5" id="KW-0804">Transcription</keyword>
<keyword evidence="4 6" id="KW-0238">DNA-binding</keyword>
<evidence type="ECO:0000313" key="10">
    <source>
        <dbReference type="Proteomes" id="UP001501455"/>
    </source>
</evidence>
<dbReference type="InterPro" id="IPR001867">
    <property type="entry name" value="OmpR/PhoB-type_DNA-bd"/>
</dbReference>
<dbReference type="Gene3D" id="1.10.10.10">
    <property type="entry name" value="Winged helix-like DNA-binding domain superfamily/Winged helix DNA-binding domain"/>
    <property type="match status" value="1"/>
</dbReference>
<keyword evidence="3" id="KW-0805">Transcription regulation</keyword>
<comment type="caution">
    <text evidence="9">The sequence shown here is derived from an EMBL/GenBank/DDBJ whole genome shotgun (WGS) entry which is preliminary data.</text>
</comment>
<dbReference type="PRINTS" id="PR00364">
    <property type="entry name" value="DISEASERSIST"/>
</dbReference>
<evidence type="ECO:0000256" key="1">
    <source>
        <dbReference type="ARBA" id="ARBA00005820"/>
    </source>
</evidence>
<comment type="similarity">
    <text evidence="1">Belongs to the AfsR/DnrI/RedD regulatory family.</text>
</comment>
<proteinExistence type="inferred from homology"/>
<protein>
    <submittedName>
        <fullName evidence="9">AfsR/SARP family transcriptional regulator</fullName>
    </submittedName>
</protein>
<evidence type="ECO:0000256" key="4">
    <source>
        <dbReference type="ARBA" id="ARBA00023125"/>
    </source>
</evidence>
<feature type="DNA-binding region" description="OmpR/PhoB-type" evidence="6">
    <location>
        <begin position="1"/>
        <end position="107"/>
    </location>
</feature>
<evidence type="ECO:0000256" key="3">
    <source>
        <dbReference type="ARBA" id="ARBA00023015"/>
    </source>
</evidence>
<dbReference type="PROSITE" id="PS51755">
    <property type="entry name" value="OMPR_PHOB"/>
    <property type="match status" value="1"/>
</dbReference>
<dbReference type="Proteomes" id="UP001501455">
    <property type="component" value="Unassembled WGS sequence"/>
</dbReference>
<feature type="region of interest" description="Disordered" evidence="7">
    <location>
        <begin position="259"/>
        <end position="289"/>
    </location>
</feature>
<dbReference type="SUPFAM" id="SSF52540">
    <property type="entry name" value="P-loop containing nucleoside triphosphate hydrolases"/>
    <property type="match status" value="1"/>
</dbReference>
<dbReference type="Gene3D" id="1.25.40.10">
    <property type="entry name" value="Tetratricopeptide repeat domain"/>
    <property type="match status" value="1"/>
</dbReference>
<dbReference type="PANTHER" id="PTHR35807">
    <property type="entry name" value="TRANSCRIPTIONAL REGULATOR REDD-RELATED"/>
    <property type="match status" value="1"/>
</dbReference>
<dbReference type="InterPro" id="IPR005158">
    <property type="entry name" value="BTAD"/>
</dbReference>
<dbReference type="InterPro" id="IPR041664">
    <property type="entry name" value="AAA_16"/>
</dbReference>
<evidence type="ECO:0000256" key="5">
    <source>
        <dbReference type="ARBA" id="ARBA00023163"/>
    </source>
</evidence>
<dbReference type="Gene3D" id="3.40.50.300">
    <property type="entry name" value="P-loop containing nucleotide triphosphate hydrolases"/>
    <property type="match status" value="1"/>
</dbReference>
<dbReference type="EMBL" id="BAAAXF010000060">
    <property type="protein sequence ID" value="GAA3501770.1"/>
    <property type="molecule type" value="Genomic_DNA"/>
</dbReference>
<dbReference type="Pfam" id="PF00486">
    <property type="entry name" value="Trans_reg_C"/>
    <property type="match status" value="1"/>
</dbReference>
<evidence type="ECO:0000259" key="8">
    <source>
        <dbReference type="PROSITE" id="PS51755"/>
    </source>
</evidence>